<feature type="compositionally biased region" description="Low complexity" evidence="1">
    <location>
        <begin position="216"/>
        <end position="231"/>
    </location>
</feature>
<feature type="compositionally biased region" description="Basic and acidic residues" evidence="1">
    <location>
        <begin position="165"/>
        <end position="175"/>
    </location>
</feature>
<keyword evidence="2" id="KW-1133">Transmembrane helix</keyword>
<dbReference type="VEuPathDB" id="FungiDB:F503_05154"/>
<reference evidence="3 4" key="1">
    <citation type="journal article" date="2013" name="BMC Genomics">
        <title>The genome and transcriptome of the pine saprophyte Ophiostoma piceae, and a comparison with the bark beetle-associated pine pathogen Grosmannia clavigera.</title>
        <authorList>
            <person name="Haridas S."/>
            <person name="Wang Y."/>
            <person name="Lim L."/>
            <person name="Massoumi Alamouti S."/>
            <person name="Jackman S."/>
            <person name="Docking R."/>
            <person name="Robertson G."/>
            <person name="Birol I."/>
            <person name="Bohlmann J."/>
            <person name="Breuil C."/>
        </authorList>
    </citation>
    <scope>NUCLEOTIDE SEQUENCE [LARGE SCALE GENOMIC DNA]</scope>
    <source>
        <strain evidence="3 4">UAMH 11346</strain>
    </source>
</reference>
<dbReference type="eggNOG" id="ENOG502RQPR">
    <property type="taxonomic scope" value="Eukaryota"/>
</dbReference>
<accession>S3C968</accession>
<protein>
    <submittedName>
        <fullName evidence="3">Phenylalanyl-trna beta subunit</fullName>
    </submittedName>
</protein>
<feature type="transmembrane region" description="Helical" evidence="2">
    <location>
        <begin position="20"/>
        <end position="42"/>
    </location>
</feature>
<dbReference type="AlphaFoldDB" id="S3C968"/>
<keyword evidence="4" id="KW-1185">Reference proteome</keyword>
<gene>
    <name evidence="3" type="ORF">F503_05154</name>
</gene>
<evidence type="ECO:0000313" key="3">
    <source>
        <dbReference type="EMBL" id="EPE10059.1"/>
    </source>
</evidence>
<evidence type="ECO:0000256" key="1">
    <source>
        <dbReference type="SAM" id="MobiDB-lite"/>
    </source>
</evidence>
<feature type="compositionally biased region" description="Low complexity" evidence="1">
    <location>
        <begin position="241"/>
        <end position="262"/>
    </location>
</feature>
<dbReference type="OrthoDB" id="10362427at2759"/>
<organism evidence="3 4">
    <name type="scientific">Ophiostoma piceae (strain UAMH 11346)</name>
    <name type="common">Sap stain fungus</name>
    <dbReference type="NCBI Taxonomy" id="1262450"/>
    <lineage>
        <taxon>Eukaryota</taxon>
        <taxon>Fungi</taxon>
        <taxon>Dikarya</taxon>
        <taxon>Ascomycota</taxon>
        <taxon>Pezizomycotina</taxon>
        <taxon>Sordariomycetes</taxon>
        <taxon>Sordariomycetidae</taxon>
        <taxon>Ophiostomatales</taxon>
        <taxon>Ophiostomataceae</taxon>
        <taxon>Ophiostoma</taxon>
    </lineage>
</organism>
<dbReference type="HOGENOM" id="CLU_900710_0_0_1"/>
<keyword evidence="2" id="KW-0812">Transmembrane</keyword>
<name>S3C968_OPHP1</name>
<dbReference type="Proteomes" id="UP000016923">
    <property type="component" value="Unassembled WGS sequence"/>
</dbReference>
<sequence length="273" mass="29627">MADFDDGDGDSGDLVSNKPWMGVAIPFSIVVAIIFCCVVVFYHRRNIKMQRNGLSLDQQGRMALQRDILPDGGTRPRMNGYYGSSSNYGFRDHRNYHGQEGYYLPNTSGHQQHRSARETGGRRQPRVVNRWAWTSTAERGIRNARTAAQPEGLDEHGQAPPPYMRYDDPQDKMAAETRAVEEHIELSSNMVLAPAPAHIRSGSGRGSDGETAEVGSSRTASTPASTSATTADRLSPPQAGSSLATSPTPSAASTLPLALPPAYSDVTMPKRPN</sequence>
<feature type="region of interest" description="Disordered" evidence="1">
    <location>
        <begin position="139"/>
        <end position="175"/>
    </location>
</feature>
<evidence type="ECO:0000256" key="2">
    <source>
        <dbReference type="SAM" id="Phobius"/>
    </source>
</evidence>
<feature type="region of interest" description="Disordered" evidence="1">
    <location>
        <begin position="187"/>
        <end position="273"/>
    </location>
</feature>
<feature type="region of interest" description="Disordered" evidence="1">
    <location>
        <begin position="105"/>
        <end position="124"/>
    </location>
</feature>
<keyword evidence="2" id="KW-0472">Membrane</keyword>
<evidence type="ECO:0000313" key="4">
    <source>
        <dbReference type="Proteomes" id="UP000016923"/>
    </source>
</evidence>
<proteinExistence type="predicted"/>
<dbReference type="EMBL" id="KE148146">
    <property type="protein sequence ID" value="EPE10059.1"/>
    <property type="molecule type" value="Genomic_DNA"/>
</dbReference>